<dbReference type="FunCoup" id="A0A7C8NEA1">
    <property type="interactions" value="10"/>
</dbReference>
<feature type="region of interest" description="Disordered" evidence="1">
    <location>
        <begin position="183"/>
        <end position="226"/>
    </location>
</feature>
<feature type="domain" description="Smr" evidence="2">
    <location>
        <begin position="105"/>
        <end position="180"/>
    </location>
</feature>
<dbReference type="SUPFAM" id="SSF160443">
    <property type="entry name" value="SMR domain-like"/>
    <property type="match status" value="1"/>
</dbReference>
<dbReference type="Pfam" id="PF01713">
    <property type="entry name" value="Smr"/>
    <property type="match status" value="1"/>
</dbReference>
<keyword evidence="4" id="KW-1185">Reference proteome</keyword>
<proteinExistence type="predicted"/>
<dbReference type="InterPro" id="IPR002625">
    <property type="entry name" value="Smr_dom"/>
</dbReference>
<organism evidence="3 4">
    <name type="scientific">Xylaria multiplex</name>
    <dbReference type="NCBI Taxonomy" id="323545"/>
    <lineage>
        <taxon>Eukaryota</taxon>
        <taxon>Fungi</taxon>
        <taxon>Dikarya</taxon>
        <taxon>Ascomycota</taxon>
        <taxon>Pezizomycotina</taxon>
        <taxon>Sordariomycetes</taxon>
        <taxon>Xylariomycetidae</taxon>
        <taxon>Xylariales</taxon>
        <taxon>Xylariaceae</taxon>
        <taxon>Xylaria</taxon>
    </lineage>
</organism>
<dbReference type="AlphaFoldDB" id="A0A7C8NEA1"/>
<dbReference type="OrthoDB" id="3231855at2759"/>
<accession>A0A7C8NEA1</accession>
<reference evidence="3 4" key="1">
    <citation type="submission" date="2019-12" db="EMBL/GenBank/DDBJ databases">
        <title>Draft genome sequence of the ascomycete Xylaria multiplex DSM 110363.</title>
        <authorList>
            <person name="Buettner E."/>
            <person name="Kellner H."/>
        </authorList>
    </citation>
    <scope>NUCLEOTIDE SEQUENCE [LARGE SCALE GENOMIC DNA]</scope>
    <source>
        <strain evidence="3 4">DSM 110363</strain>
    </source>
</reference>
<dbReference type="InParanoid" id="A0A7C8NEA1"/>
<evidence type="ECO:0000256" key="1">
    <source>
        <dbReference type="SAM" id="MobiDB-lite"/>
    </source>
</evidence>
<dbReference type="Gene3D" id="3.30.1370.110">
    <property type="match status" value="1"/>
</dbReference>
<protein>
    <recommendedName>
        <fullName evidence="2">Smr domain-containing protein</fullName>
    </recommendedName>
</protein>
<dbReference type="InterPro" id="IPR036063">
    <property type="entry name" value="Smr_dom_sf"/>
</dbReference>
<dbReference type="Pfam" id="PF08590">
    <property type="entry name" value="DUF1771"/>
    <property type="match status" value="1"/>
</dbReference>
<dbReference type="SMART" id="SM01162">
    <property type="entry name" value="DUF1771"/>
    <property type="match status" value="1"/>
</dbReference>
<evidence type="ECO:0000313" key="3">
    <source>
        <dbReference type="EMBL" id="KAF2973397.1"/>
    </source>
</evidence>
<dbReference type="EMBL" id="WUBL01000001">
    <property type="protein sequence ID" value="KAF2973397.1"/>
    <property type="molecule type" value="Genomic_DNA"/>
</dbReference>
<gene>
    <name evidence="3" type="ORF">GQX73_g145</name>
</gene>
<evidence type="ECO:0000313" key="4">
    <source>
        <dbReference type="Proteomes" id="UP000481858"/>
    </source>
</evidence>
<evidence type="ECO:0000259" key="2">
    <source>
        <dbReference type="PROSITE" id="PS50828"/>
    </source>
</evidence>
<sequence>MSSEIELDQYRERDLGTLGARAFSREVPPAIRENYEGLRRQAWNEVDQRKSCMRRAHEAYESGDGAAAKELSNEGKWHAAQADELFRKASQAAFAANNPNRNSTIDLHGQLVADARGLVEHRIHEDQKEGKTYLHVIVGKGNHSADHVQKLKPAIEDLCRNLGLQYATEENEGRIYVDLRSKATHMPPPQHDTHESHPPQHYGDQQPQHYPGHQQEQYHGGQSQEEQYDEIEKFLTKLFKKYCCTVM</sequence>
<dbReference type="PROSITE" id="PS50828">
    <property type="entry name" value="SMR"/>
    <property type="match status" value="1"/>
</dbReference>
<dbReference type="Proteomes" id="UP000481858">
    <property type="component" value="Unassembled WGS sequence"/>
</dbReference>
<dbReference type="InterPro" id="IPR053020">
    <property type="entry name" value="Smr_domain_protein"/>
</dbReference>
<dbReference type="SMART" id="SM00463">
    <property type="entry name" value="SMR"/>
    <property type="match status" value="1"/>
</dbReference>
<feature type="compositionally biased region" description="Polar residues" evidence="1">
    <location>
        <begin position="203"/>
        <end position="225"/>
    </location>
</feature>
<name>A0A7C8NEA1_9PEZI</name>
<dbReference type="PANTHER" id="PTHR47417:SF1">
    <property type="entry name" value="SMR DOMAIN-CONTAINING PROTEIN YPL199C"/>
    <property type="match status" value="1"/>
</dbReference>
<dbReference type="InterPro" id="IPR013899">
    <property type="entry name" value="DUF1771"/>
</dbReference>
<comment type="caution">
    <text evidence="3">The sequence shown here is derived from an EMBL/GenBank/DDBJ whole genome shotgun (WGS) entry which is preliminary data.</text>
</comment>
<dbReference type="PANTHER" id="PTHR47417">
    <property type="entry name" value="SMR DOMAIN-CONTAINING PROTEIN YPL199C"/>
    <property type="match status" value="1"/>
</dbReference>